<dbReference type="FunFam" id="2.60.40.60:FF:000032">
    <property type="entry name" value="FAT atypical cadherin 1"/>
    <property type="match status" value="2"/>
</dbReference>
<sequence length="1232" mass="133518">MISPTGQLSVLSELDYEKNPAYTLTIQVSDGTYMASAPIKIRINNMNDNPPLVYDQTFTVKESADIDDEVGQIIARDIDNDIISFHFTNTNNVFAIHPGTGVITVIQDTSLDNSITSEYELTIKVSDSQFTSYAILTIIVIDGNDDRVVYDQTFSVQENSPKDTILGIIAVDAPLGMRQFSIASGNSNDAFTLNPDTGELTVNKPEELNFETIDMYSLKVIATINGAVYHPTLTINIKDANEFPPAFDPPVYHFYVDENSIHGTPIGTIHATDMDTADILEYKITYGDPYNPFKLNPNSGLLTVDRDDLLDYEHVPAYTLTVNVTDGRHFKDTQVLVSLNDRNEFAPAFSSDTYAYTIAEDIAADSYISKIKASDLDPDSTLIYRITAGNEQKIFQIDDTGSFSIDDADGLDYETQAAYTLTVQISDGLFSDTAQILVTVKDVNDPPEIILSLYPRIPTIQGGSLHSVVLNTSGEVFTFGENQHGQLGDDTMIDKIIPVPIYGAHDIVKIDSTYLHTIALQNDGSVWTWGWNNKGQLGNGQTIDLFAPTQVAGLTRVKGLSVGAYHTMALLHDGTVKVWGSNSYGQVGDGTLEDRLRPVTVKDLNNVLGIYAGHNHSLAILHDRTVMAWGHNNVGQVGDNTFNNKKLTPVKVSNLVNVISLAAGKEHSMALKKNGTVWTWGANDKGQLGIGSTQNQHNPVQVENLSDIVAIAAGGQHSLALQDNGSIWIWGLNNQGQLGNGTMMTDADMNYESSPIKVNVNETFIAIAAGENHSLALSTDGTVWAWGDNSKGQLGNNSIKNSLFPQKVNAPNNLEPLNIGQQEPPKITIDEDNQSEYIQFEIKDSETPVQDLSVIADADDPVLVPTDQINISCTDGQCKALIRPSQNDNGETLIHFRVNDGEKTARSSIKLVVTPTNDPPTISDISNQRTDENITSSPISFKIDDLESAADDLFLDARSSNPLLVPEKNIVFGGTGKDRFATVTPGYNQSGMAVITFIVRDHSQAASTSFTLTVNAAPDISDLGDLTIGEDQSTDFIFFEVSDAESDFSELTIVGFSSDTNMVPDENIQISCSAIGCNLMILPNKDQSGETLITLRVSDGQAVSEDTFLLKIEPGNDPPVVDIQIEAGNPAIAAGAYHNLAVRGGNEVMAWGRNDMGQLGIGISGENEGKSFPTILNGLENIVDLAAGENHSLALSNNGTVWSWGNNSHGQLGLGEIDATQMNDPQQILVDH</sequence>
<dbReference type="GO" id="GO:0005509">
    <property type="term" value="F:calcium ion binding"/>
    <property type="evidence" value="ECO:0007669"/>
    <property type="project" value="InterPro"/>
</dbReference>
<dbReference type="PANTHER" id="PTHR45982">
    <property type="entry name" value="REGULATOR OF CHROMOSOME CONDENSATION"/>
    <property type="match status" value="1"/>
</dbReference>
<dbReference type="InterPro" id="IPR051553">
    <property type="entry name" value="Ran_GTPase-activating"/>
</dbReference>
<dbReference type="AlphaFoldDB" id="A0A1V1P1J8"/>
<dbReference type="PROSITE" id="PS50012">
    <property type="entry name" value="RCC1_3"/>
    <property type="match status" value="9"/>
</dbReference>
<evidence type="ECO:0000256" key="12">
    <source>
        <dbReference type="ARBA" id="ARBA00023180"/>
    </source>
</evidence>
<evidence type="ECO:0000313" key="15">
    <source>
        <dbReference type="Proteomes" id="UP000189670"/>
    </source>
</evidence>
<dbReference type="InterPro" id="IPR000408">
    <property type="entry name" value="Reg_chr_condens"/>
</dbReference>
<evidence type="ECO:0000256" key="1">
    <source>
        <dbReference type="ARBA" id="ARBA00004167"/>
    </source>
</evidence>
<keyword evidence="8" id="KW-0130">Cell adhesion</keyword>
<dbReference type="Pfam" id="PF13540">
    <property type="entry name" value="RCC1_2"/>
    <property type="match status" value="2"/>
</dbReference>
<dbReference type="PRINTS" id="PR00633">
    <property type="entry name" value="RCCNDNSATION"/>
</dbReference>
<evidence type="ECO:0000256" key="4">
    <source>
        <dbReference type="ARBA" id="ARBA00022692"/>
    </source>
</evidence>
<evidence type="ECO:0000256" key="6">
    <source>
        <dbReference type="ARBA" id="ARBA00022737"/>
    </source>
</evidence>
<evidence type="ECO:0000259" key="13">
    <source>
        <dbReference type="PROSITE" id="PS50268"/>
    </source>
</evidence>
<dbReference type="PANTHER" id="PTHR45982:SF1">
    <property type="entry name" value="REGULATOR OF CHROMOSOME CONDENSATION"/>
    <property type="match status" value="1"/>
</dbReference>
<keyword evidence="6" id="KW-0677">Repeat</keyword>
<organism evidence="14 15">
    <name type="scientific">Candidatus Magnetoglobus multicellularis str. Araruama</name>
    <dbReference type="NCBI Taxonomy" id="890399"/>
    <lineage>
        <taxon>Bacteria</taxon>
        <taxon>Pseudomonadati</taxon>
        <taxon>Thermodesulfobacteriota</taxon>
        <taxon>Desulfobacteria</taxon>
        <taxon>Desulfobacterales</taxon>
        <taxon>Desulfobacteraceae</taxon>
        <taxon>Candidatus Magnetoglobus</taxon>
    </lineage>
</organism>
<dbReference type="EMBL" id="ATBP01000884">
    <property type="protein sequence ID" value="ETR68626.1"/>
    <property type="molecule type" value="Genomic_DNA"/>
</dbReference>
<dbReference type="Gene3D" id="2.130.10.30">
    <property type="entry name" value="Regulator of chromosome condensation 1/beta-lactamase-inhibitor protein II"/>
    <property type="match status" value="3"/>
</dbReference>
<dbReference type="GO" id="GO:0016020">
    <property type="term" value="C:membrane"/>
    <property type="evidence" value="ECO:0007669"/>
    <property type="project" value="UniProtKB-SubCell"/>
</dbReference>
<dbReference type="PRINTS" id="PR00205">
    <property type="entry name" value="CADHERIN"/>
</dbReference>
<dbReference type="InterPro" id="IPR058923">
    <property type="entry name" value="RCC1-like_dom"/>
</dbReference>
<dbReference type="InterPro" id="IPR009091">
    <property type="entry name" value="RCC1/BLIP-II"/>
</dbReference>
<protein>
    <recommendedName>
        <fullName evidence="13">Cadherin domain-containing protein</fullName>
    </recommendedName>
</protein>
<dbReference type="PROSITE" id="PS50268">
    <property type="entry name" value="CADHERIN_2"/>
    <property type="match status" value="5"/>
</dbReference>
<evidence type="ECO:0000256" key="8">
    <source>
        <dbReference type="ARBA" id="ARBA00022889"/>
    </source>
</evidence>
<dbReference type="PROSITE" id="PS00626">
    <property type="entry name" value="RCC1_2"/>
    <property type="match status" value="4"/>
</dbReference>
<dbReference type="SUPFAM" id="SSF50985">
    <property type="entry name" value="RCC1/BLIP-II"/>
    <property type="match status" value="2"/>
</dbReference>
<accession>A0A1V1P1J8</accession>
<evidence type="ECO:0000256" key="5">
    <source>
        <dbReference type="ARBA" id="ARBA00022729"/>
    </source>
</evidence>
<dbReference type="Proteomes" id="UP000189670">
    <property type="component" value="Unassembled WGS sequence"/>
</dbReference>
<keyword evidence="12" id="KW-0325">Glycoprotein</keyword>
<dbReference type="SUPFAM" id="SSF49313">
    <property type="entry name" value="Cadherin-like"/>
    <property type="match status" value="5"/>
</dbReference>
<evidence type="ECO:0000256" key="11">
    <source>
        <dbReference type="ARBA" id="ARBA00023157"/>
    </source>
</evidence>
<gene>
    <name evidence="14" type="ORF">OMM_04453</name>
</gene>
<name>A0A1V1P1J8_9BACT</name>
<feature type="domain" description="Cadherin" evidence="13">
    <location>
        <begin position="350"/>
        <end position="449"/>
    </location>
</feature>
<keyword evidence="5" id="KW-0732">Signal</keyword>
<evidence type="ECO:0000256" key="2">
    <source>
        <dbReference type="ARBA" id="ARBA00022536"/>
    </source>
</evidence>
<dbReference type="InterPro" id="IPR015919">
    <property type="entry name" value="Cadherin-like_sf"/>
</dbReference>
<feature type="domain" description="Cadherin" evidence="13">
    <location>
        <begin position="248"/>
        <end position="349"/>
    </location>
</feature>
<keyword evidence="10" id="KW-0472">Membrane</keyword>
<dbReference type="Pfam" id="PF00028">
    <property type="entry name" value="Cadherin"/>
    <property type="match status" value="4"/>
</dbReference>
<keyword evidence="9" id="KW-1133">Transmembrane helix</keyword>
<dbReference type="InterPro" id="IPR002126">
    <property type="entry name" value="Cadherin-like_dom"/>
</dbReference>
<evidence type="ECO:0000313" key="14">
    <source>
        <dbReference type="EMBL" id="ETR68626.1"/>
    </source>
</evidence>
<keyword evidence="7" id="KW-0106">Calcium</keyword>
<evidence type="ECO:0000256" key="9">
    <source>
        <dbReference type="ARBA" id="ARBA00022989"/>
    </source>
</evidence>
<keyword evidence="11" id="KW-1015">Disulfide bond</keyword>
<feature type="domain" description="Cadherin" evidence="13">
    <location>
        <begin position="148"/>
        <end position="247"/>
    </location>
</feature>
<reference evidence="15" key="1">
    <citation type="submission" date="2012-11" db="EMBL/GenBank/DDBJ databases">
        <authorList>
            <person name="Lucero-Rivera Y.E."/>
            <person name="Tovar-Ramirez D."/>
        </authorList>
    </citation>
    <scope>NUCLEOTIDE SEQUENCE [LARGE SCALE GENOMIC DNA]</scope>
    <source>
        <strain evidence="15">Araruama</strain>
    </source>
</reference>
<proteinExistence type="predicted"/>
<keyword evidence="3" id="KW-0344">Guanine-nucleotide releasing factor</keyword>
<evidence type="ECO:0000256" key="7">
    <source>
        <dbReference type="ARBA" id="ARBA00022837"/>
    </source>
</evidence>
<evidence type="ECO:0000256" key="10">
    <source>
        <dbReference type="ARBA" id="ARBA00023136"/>
    </source>
</evidence>
<keyword evidence="2" id="KW-0245">EGF-like domain</keyword>
<dbReference type="Pfam" id="PF00415">
    <property type="entry name" value="RCC1"/>
    <property type="match status" value="2"/>
</dbReference>
<comment type="subcellular location">
    <subcellularLocation>
        <location evidence="1">Membrane</location>
        <topology evidence="1">Single-pass membrane protein</topology>
    </subcellularLocation>
</comment>
<evidence type="ECO:0000256" key="3">
    <source>
        <dbReference type="ARBA" id="ARBA00022658"/>
    </source>
</evidence>
<comment type="caution">
    <text evidence="14">The sequence shown here is derived from an EMBL/GenBank/DDBJ whole genome shotgun (WGS) entry which is preliminary data.</text>
</comment>
<keyword evidence="4" id="KW-0812">Transmembrane</keyword>
<dbReference type="Gene3D" id="2.60.40.60">
    <property type="entry name" value="Cadherins"/>
    <property type="match status" value="5"/>
</dbReference>
<dbReference type="SMART" id="SM00112">
    <property type="entry name" value="CA"/>
    <property type="match status" value="5"/>
</dbReference>
<feature type="domain" description="Cadherin" evidence="13">
    <location>
        <begin position="52"/>
        <end position="154"/>
    </location>
</feature>
<dbReference type="Pfam" id="PF25390">
    <property type="entry name" value="WD40_RLD"/>
    <property type="match status" value="1"/>
</dbReference>
<feature type="domain" description="Cadherin" evidence="13">
    <location>
        <begin position="5"/>
        <end position="53"/>
    </location>
</feature>
<dbReference type="CDD" id="cd11304">
    <property type="entry name" value="Cadherin_repeat"/>
    <property type="match status" value="5"/>
</dbReference>
<dbReference type="GO" id="GO:0007156">
    <property type="term" value="P:homophilic cell adhesion via plasma membrane adhesion molecules"/>
    <property type="evidence" value="ECO:0007669"/>
    <property type="project" value="InterPro"/>
</dbReference>